<dbReference type="EMBL" id="CADCUR010000013">
    <property type="protein sequence ID" value="CAA9378136.1"/>
    <property type="molecule type" value="Genomic_DNA"/>
</dbReference>
<reference evidence="1" key="1">
    <citation type="submission" date="2020-02" db="EMBL/GenBank/DDBJ databases">
        <authorList>
            <person name="Meier V. D."/>
        </authorList>
    </citation>
    <scope>NUCLEOTIDE SEQUENCE</scope>
    <source>
        <strain evidence="1">AVDCRST_MAG74</strain>
    </source>
</reference>
<name>A0A6J4N5M5_9BACT</name>
<accession>A0A6J4N5M5</accession>
<gene>
    <name evidence="1" type="ORF">AVDCRST_MAG74-322</name>
</gene>
<protein>
    <submittedName>
        <fullName evidence="1">Uncharacterized protein</fullName>
    </submittedName>
</protein>
<sequence>MLKTIFNFNSLSLKKSLARQRQRLETQKSVVSLERITNRVRKQS</sequence>
<organism evidence="1">
    <name type="scientific">uncultured Pyrinomonadaceae bacterium</name>
    <dbReference type="NCBI Taxonomy" id="2283094"/>
    <lineage>
        <taxon>Bacteria</taxon>
        <taxon>Pseudomonadati</taxon>
        <taxon>Acidobacteriota</taxon>
        <taxon>Blastocatellia</taxon>
        <taxon>Blastocatellales</taxon>
        <taxon>Pyrinomonadaceae</taxon>
        <taxon>environmental samples</taxon>
    </lineage>
</organism>
<proteinExistence type="predicted"/>
<dbReference type="AlphaFoldDB" id="A0A6J4N5M5"/>
<evidence type="ECO:0000313" key="1">
    <source>
        <dbReference type="EMBL" id="CAA9378136.1"/>
    </source>
</evidence>